<keyword evidence="3" id="KW-1185">Reference proteome</keyword>
<dbReference type="STRING" id="1408416.GCA_000702765_00855"/>
<dbReference type="EMBL" id="LR215050">
    <property type="protein sequence ID" value="VEU82612.1"/>
    <property type="molecule type" value="Genomic_DNA"/>
</dbReference>
<dbReference type="RefSeq" id="WP_035369255.1">
    <property type="nucleotide sequence ID" value="NZ_LR215050.1"/>
</dbReference>
<reference evidence="2 3" key="1">
    <citation type="submission" date="2019-01" db="EMBL/GenBank/DDBJ databases">
        <authorList>
            <consortium name="Pathogen Informatics"/>
        </authorList>
    </citation>
    <scope>NUCLEOTIDE SEQUENCE [LARGE SCALE GENOMIC DNA]</scope>
    <source>
        <strain evidence="2 3">NCTC10172</strain>
    </source>
</reference>
<feature type="transmembrane region" description="Helical" evidence="1">
    <location>
        <begin position="32"/>
        <end position="49"/>
    </location>
</feature>
<dbReference type="Proteomes" id="UP000290909">
    <property type="component" value="Chromosome"/>
</dbReference>
<feature type="transmembrane region" description="Helical" evidence="1">
    <location>
        <begin position="9"/>
        <end position="26"/>
    </location>
</feature>
<feature type="transmembrane region" description="Helical" evidence="1">
    <location>
        <begin position="79"/>
        <end position="99"/>
    </location>
</feature>
<protein>
    <submittedName>
        <fullName evidence="2">Uncharacterized protein</fullName>
    </submittedName>
</protein>
<feature type="transmembrane region" description="Helical" evidence="1">
    <location>
        <begin position="56"/>
        <end position="73"/>
    </location>
</feature>
<keyword evidence="1" id="KW-0812">Transmembrane</keyword>
<evidence type="ECO:0000256" key="1">
    <source>
        <dbReference type="SAM" id="Phobius"/>
    </source>
</evidence>
<dbReference type="KEGG" id="ahk:NCTC10172_00631"/>
<evidence type="ECO:0000313" key="2">
    <source>
        <dbReference type="EMBL" id="VEU82612.1"/>
    </source>
</evidence>
<name>A0A449BJI8_9MOLU</name>
<evidence type="ECO:0000313" key="3">
    <source>
        <dbReference type="Proteomes" id="UP000290909"/>
    </source>
</evidence>
<dbReference type="AlphaFoldDB" id="A0A449BJI8"/>
<organism evidence="2 3">
    <name type="scientific">Acholeplasma hippikon</name>
    <dbReference type="NCBI Taxonomy" id="264636"/>
    <lineage>
        <taxon>Bacteria</taxon>
        <taxon>Bacillati</taxon>
        <taxon>Mycoplasmatota</taxon>
        <taxon>Mollicutes</taxon>
        <taxon>Acholeplasmatales</taxon>
        <taxon>Acholeplasmataceae</taxon>
        <taxon>Acholeplasma</taxon>
    </lineage>
</organism>
<sequence>MFQYNFQKRLIAATPIISLIIFLTLGFVFDKWGVGALAFLLVPAMPVLLGMKSVKITYGLFVAVIYLILGFGFELWHPGWIIFLTIPVYEILVPSKKFIIITKTKKSTTTTIDME</sequence>
<keyword evidence="1" id="KW-0472">Membrane</keyword>
<proteinExistence type="predicted"/>
<accession>A0A449BJI8</accession>
<gene>
    <name evidence="2" type="ORF">NCTC10172_00631</name>
</gene>
<keyword evidence="1" id="KW-1133">Transmembrane helix</keyword>